<dbReference type="InterPro" id="IPR043428">
    <property type="entry name" value="LivM-like"/>
</dbReference>
<sequence length="347" mass="38801">MMATVLKQRKLLILVIAFALVFPFLIPNNYYLHMMTISFIWMIAVYGLNLFAGYTGYLSLAHAGFFAIGAYTLAILTVKAGLHFWLAFFLSCFISCLIGLLVGLVALRTKEHFFAIYTLCVGYIIYLLIDKWDSLTGGVRGFIGIPAPANIGPLSFQTPVSQYYLVLFFLLLVVFVMYRIIYSLTGRTYIAIRNSEDLALTIGISTMKNKLTSFVLSVFFTSLAGALYASFIRFLGPDIGYISVMFDFLTYLIVGGIGTMAGPVVGTLLITFLSQQLQFLQDYRMLIFGPVLTLLVIFYPQGIVGGVIRWKAKRVEKSGNPQVRTMPATNRFVISRHSENKKQVKEG</sequence>
<protein>
    <recommendedName>
        <fullName evidence="9">Branched-chain amino acid ABC transporter permease</fullName>
    </recommendedName>
</protein>
<feature type="transmembrane region" description="Helical" evidence="6">
    <location>
        <begin position="248"/>
        <end position="273"/>
    </location>
</feature>
<dbReference type="PANTHER" id="PTHR30482">
    <property type="entry name" value="HIGH-AFFINITY BRANCHED-CHAIN AMINO ACID TRANSPORT SYSTEM PERMEASE"/>
    <property type="match status" value="1"/>
</dbReference>
<evidence type="ECO:0000256" key="5">
    <source>
        <dbReference type="ARBA" id="ARBA00023136"/>
    </source>
</evidence>
<feature type="transmembrane region" description="Helical" evidence="6">
    <location>
        <begin position="113"/>
        <end position="129"/>
    </location>
</feature>
<feature type="transmembrane region" description="Helical" evidence="6">
    <location>
        <begin position="84"/>
        <end position="106"/>
    </location>
</feature>
<evidence type="ECO:0008006" key="9">
    <source>
        <dbReference type="Google" id="ProtNLM"/>
    </source>
</evidence>
<evidence type="ECO:0000256" key="4">
    <source>
        <dbReference type="ARBA" id="ARBA00022989"/>
    </source>
</evidence>
<evidence type="ECO:0000256" key="1">
    <source>
        <dbReference type="ARBA" id="ARBA00004651"/>
    </source>
</evidence>
<feature type="transmembrane region" description="Helical" evidence="6">
    <location>
        <begin position="163"/>
        <end position="181"/>
    </location>
</feature>
<reference evidence="7 8" key="1">
    <citation type="submission" date="2016-01" db="EMBL/GenBank/DDBJ databases">
        <title>Draft Genome Sequences of Seven Thermophilic Sporeformers Isolated from Foods.</title>
        <authorList>
            <person name="Berendsen E.M."/>
            <person name="Wells-Bennik M.H."/>
            <person name="Krawcyk A.O."/>
            <person name="De Jong A."/>
            <person name="Holsappel S."/>
            <person name="Eijlander R.T."/>
            <person name="Kuipers O.P."/>
        </authorList>
    </citation>
    <scope>NUCLEOTIDE SEQUENCE [LARGE SCALE GENOMIC DNA]</scope>
    <source>
        <strain evidence="7 8">B4119</strain>
    </source>
</reference>
<name>A0A150LBH9_9BACL</name>
<feature type="transmembrane region" description="Helical" evidence="6">
    <location>
        <begin position="285"/>
        <end position="308"/>
    </location>
</feature>
<feature type="transmembrane region" description="Helical" evidence="6">
    <location>
        <begin position="214"/>
        <end position="236"/>
    </location>
</feature>
<dbReference type="GO" id="GO:0005886">
    <property type="term" value="C:plasma membrane"/>
    <property type="evidence" value="ECO:0007669"/>
    <property type="project" value="UniProtKB-SubCell"/>
</dbReference>
<dbReference type="Proteomes" id="UP000075455">
    <property type="component" value="Unassembled WGS sequence"/>
</dbReference>
<dbReference type="EMBL" id="LQYS01000096">
    <property type="protein sequence ID" value="KYD09605.1"/>
    <property type="molecule type" value="Genomic_DNA"/>
</dbReference>
<dbReference type="eggNOG" id="COG4177">
    <property type="taxonomic scope" value="Bacteria"/>
</dbReference>
<comment type="caution">
    <text evidence="7">The sequence shown here is derived from an EMBL/GenBank/DDBJ whole genome shotgun (WGS) entry which is preliminary data.</text>
</comment>
<dbReference type="AlphaFoldDB" id="A0A150LBH9"/>
<feature type="transmembrane region" description="Helical" evidence="6">
    <location>
        <begin position="33"/>
        <end position="52"/>
    </location>
</feature>
<comment type="subcellular location">
    <subcellularLocation>
        <location evidence="1">Cell membrane</location>
        <topology evidence="1">Multi-pass membrane protein</topology>
    </subcellularLocation>
</comment>
<evidence type="ECO:0000256" key="6">
    <source>
        <dbReference type="SAM" id="Phobius"/>
    </source>
</evidence>
<dbReference type="Pfam" id="PF02653">
    <property type="entry name" value="BPD_transp_2"/>
    <property type="match status" value="1"/>
</dbReference>
<dbReference type="PANTHER" id="PTHR30482:SF10">
    <property type="entry name" value="HIGH-AFFINITY BRANCHED-CHAIN AMINO ACID TRANSPORT PROTEIN BRAE"/>
    <property type="match status" value="1"/>
</dbReference>
<feature type="transmembrane region" description="Helical" evidence="6">
    <location>
        <begin position="59"/>
        <end position="78"/>
    </location>
</feature>
<keyword evidence="2" id="KW-1003">Cell membrane</keyword>
<gene>
    <name evidence="7" type="ORF">B4119_2043</name>
</gene>
<keyword evidence="3 6" id="KW-0812">Transmembrane</keyword>
<evidence type="ECO:0000256" key="2">
    <source>
        <dbReference type="ARBA" id="ARBA00022475"/>
    </source>
</evidence>
<dbReference type="CDD" id="cd06581">
    <property type="entry name" value="TM_PBP1_LivM_like"/>
    <property type="match status" value="1"/>
</dbReference>
<keyword evidence="5 6" id="KW-0472">Membrane</keyword>
<organism evidence="7 8">
    <name type="scientific">Saccharococcus caldoxylosilyticus</name>
    <dbReference type="NCBI Taxonomy" id="81408"/>
    <lineage>
        <taxon>Bacteria</taxon>
        <taxon>Bacillati</taxon>
        <taxon>Bacillota</taxon>
        <taxon>Bacilli</taxon>
        <taxon>Bacillales</taxon>
        <taxon>Anoxybacillaceae</taxon>
        <taxon>Saccharococcus</taxon>
    </lineage>
</organism>
<evidence type="ECO:0000313" key="8">
    <source>
        <dbReference type="Proteomes" id="UP000075455"/>
    </source>
</evidence>
<proteinExistence type="predicted"/>
<dbReference type="PATRIC" id="fig|81408.3.peg.728"/>
<keyword evidence="4 6" id="KW-1133">Transmembrane helix</keyword>
<dbReference type="STRING" id="81408.B4119_2043"/>
<accession>A0A150LBH9</accession>
<evidence type="ECO:0000313" key="7">
    <source>
        <dbReference type="EMBL" id="KYD09605.1"/>
    </source>
</evidence>
<dbReference type="InterPro" id="IPR001851">
    <property type="entry name" value="ABC_transp_permease"/>
</dbReference>
<dbReference type="GO" id="GO:0015658">
    <property type="term" value="F:branched-chain amino acid transmembrane transporter activity"/>
    <property type="evidence" value="ECO:0007669"/>
    <property type="project" value="InterPro"/>
</dbReference>
<evidence type="ECO:0000256" key="3">
    <source>
        <dbReference type="ARBA" id="ARBA00022692"/>
    </source>
</evidence>